<protein>
    <submittedName>
        <fullName evidence="2">F-box protein</fullName>
    </submittedName>
</protein>
<dbReference type="EMBL" id="JARAOO010000014">
    <property type="protein sequence ID" value="KAJ7944093.1"/>
    <property type="molecule type" value="Genomic_DNA"/>
</dbReference>
<gene>
    <name evidence="2" type="ORF">O6P43_033551</name>
</gene>
<keyword evidence="3" id="KW-1185">Reference proteome</keyword>
<dbReference type="InterPro" id="IPR005174">
    <property type="entry name" value="KIB1-4_b-propeller"/>
</dbReference>
<dbReference type="Pfam" id="PF03478">
    <property type="entry name" value="Beta-prop_KIB1-4"/>
    <property type="match status" value="1"/>
</dbReference>
<organism evidence="2 3">
    <name type="scientific">Quillaja saponaria</name>
    <name type="common">Soap bark tree</name>
    <dbReference type="NCBI Taxonomy" id="32244"/>
    <lineage>
        <taxon>Eukaryota</taxon>
        <taxon>Viridiplantae</taxon>
        <taxon>Streptophyta</taxon>
        <taxon>Embryophyta</taxon>
        <taxon>Tracheophyta</taxon>
        <taxon>Spermatophyta</taxon>
        <taxon>Magnoliopsida</taxon>
        <taxon>eudicotyledons</taxon>
        <taxon>Gunneridae</taxon>
        <taxon>Pentapetalae</taxon>
        <taxon>rosids</taxon>
        <taxon>fabids</taxon>
        <taxon>Fabales</taxon>
        <taxon>Quillajaceae</taxon>
        <taxon>Quillaja</taxon>
    </lineage>
</organism>
<dbReference type="PANTHER" id="PTHR47123:SF3">
    <property type="entry name" value="DUF295 DOMAIN-CONTAINING PROTEIN"/>
    <property type="match status" value="1"/>
</dbReference>
<dbReference type="Proteomes" id="UP001163823">
    <property type="component" value="Chromosome 14"/>
</dbReference>
<accession>A0AAD7KQV2</accession>
<evidence type="ECO:0000313" key="3">
    <source>
        <dbReference type="Proteomes" id="UP001163823"/>
    </source>
</evidence>
<proteinExistence type="predicted"/>
<feature type="domain" description="KIB1-4 beta-propeller" evidence="1">
    <location>
        <begin position="83"/>
        <end position="367"/>
    </location>
</feature>
<reference evidence="2" key="1">
    <citation type="journal article" date="2023" name="Science">
        <title>Elucidation of the pathway for biosynthesis of saponin adjuvants from the soapbark tree.</title>
        <authorList>
            <person name="Reed J."/>
            <person name="Orme A."/>
            <person name="El-Demerdash A."/>
            <person name="Owen C."/>
            <person name="Martin L.B.B."/>
            <person name="Misra R.C."/>
            <person name="Kikuchi S."/>
            <person name="Rejzek M."/>
            <person name="Martin A.C."/>
            <person name="Harkess A."/>
            <person name="Leebens-Mack J."/>
            <person name="Louveau T."/>
            <person name="Stephenson M.J."/>
            <person name="Osbourn A."/>
        </authorList>
    </citation>
    <scope>NUCLEOTIDE SEQUENCE</scope>
    <source>
        <strain evidence="2">S10</strain>
    </source>
</reference>
<comment type="caution">
    <text evidence="2">The sequence shown here is derived from an EMBL/GenBank/DDBJ whole genome shotgun (WGS) entry which is preliminary data.</text>
</comment>
<evidence type="ECO:0000259" key="1">
    <source>
        <dbReference type="Pfam" id="PF03478"/>
    </source>
</evidence>
<dbReference type="AlphaFoldDB" id="A0AAD7KQV2"/>
<dbReference type="PANTHER" id="PTHR47123">
    <property type="entry name" value="F-BOX PROTEIN SKIP23"/>
    <property type="match status" value="1"/>
</dbReference>
<sequence length="402" mass="45649">MDASRAETRPPWSNLQKDLLADIANWLDSRTEVLYFRGVCTTWRDAVPLPKTSSIPQSLELPIPISPNPALNPKRNGHFVLIESTVYCIQPLNETSDTRTKKTPKSWLVNIENSEEIGKVRYKDPISLYKNKNLSGMVLNLLDYKVFEVSKVYNLRFVGNGENPESKMRIHEMDSIVKVVVSNDPFLVMAVHANGKLGIWKMTDNTWINIEEDREHIHYVDIAHHKGKFYAVDLRGNFISVDSSLKITEAKSLGSFSGAKFNYLVKSAGDLLFINSDPDYHYKSDSELSDDGDETDYGINFNVYKLNEEENRWGCVESLGDRAIFLGYDCTFSVSARDVPGCKSNCIYFPDDDDYDDIIGTEIGLYDLKNHTVMQLSDAGRYSLLFWPPPTWVKKCPPSPKS</sequence>
<dbReference type="KEGG" id="qsa:O6P43_033551"/>
<evidence type="ECO:0000313" key="2">
    <source>
        <dbReference type="EMBL" id="KAJ7944093.1"/>
    </source>
</evidence>
<name>A0AAD7KQV2_QUISA</name>
<dbReference type="InterPro" id="IPR051304">
    <property type="entry name" value="SCF_F-box_domain"/>
</dbReference>